<feature type="domain" description="Amidase" evidence="2">
    <location>
        <begin position="25"/>
        <end position="449"/>
    </location>
</feature>
<dbReference type="Proteomes" id="UP000199628">
    <property type="component" value="Unassembled WGS sequence"/>
</dbReference>
<dbReference type="InterPro" id="IPR000120">
    <property type="entry name" value="Amidase"/>
</dbReference>
<comment type="similarity">
    <text evidence="1">Belongs to the amidase family.</text>
</comment>
<keyword evidence="4" id="KW-1185">Reference proteome</keyword>
<dbReference type="EMBL" id="FMZV01000017">
    <property type="protein sequence ID" value="SDE34182.1"/>
    <property type="molecule type" value="Genomic_DNA"/>
</dbReference>
<evidence type="ECO:0000256" key="1">
    <source>
        <dbReference type="ARBA" id="ARBA00009199"/>
    </source>
</evidence>
<dbReference type="Pfam" id="PF01425">
    <property type="entry name" value="Amidase"/>
    <property type="match status" value="1"/>
</dbReference>
<dbReference type="PROSITE" id="PS00571">
    <property type="entry name" value="AMIDASES"/>
    <property type="match status" value="1"/>
</dbReference>
<sequence>MSDLIYLTATEALARFADRSLSPVELLSAQIARAEATAVTVNAFTHTHFDEAMDLARAAEARWVKGAPNGPLDGLAVAIKDESMIAGKPTSSGSLIMQDFVADHTSPMNQPILASGAIVHARTATPEFSCAGFTWSRLWGVTRNPWNREFTPGGSSGGSAAALAAGTTTLATGSDIGGSIRIPASCCGLVGYKPPYGRNPDDIPFNLDFYCHTGPLARSISDAIVLQNLMSGPNPLDISTLKPKLVLSDSYPDIRGWKIALSMDLGSFTVSEDVRRNTRAAAQVFRDLGATVEEVEIGWGPEVPEACWAYLTHIFGGALSEELETHGDLMTTYCRAFAESSLSSTARDFVRSLQVAGESYKKLGPLLERYNCLICPTNALPAVRADFDPSAEGLEIEGISVRPELGWVMTTPFNMMSRCPVISVPSGFAGNGVPTGIQIVGPTYSDEVVFQTAMAFEAAQGGWFADAAGRPKLT</sequence>
<dbReference type="Gene3D" id="3.90.1300.10">
    <property type="entry name" value="Amidase signature (AS) domain"/>
    <property type="match status" value="1"/>
</dbReference>
<dbReference type="InterPro" id="IPR020556">
    <property type="entry name" value="Amidase_CS"/>
</dbReference>
<evidence type="ECO:0000313" key="4">
    <source>
        <dbReference type="Proteomes" id="UP000199628"/>
    </source>
</evidence>
<dbReference type="AlphaFoldDB" id="A0A1G7C494"/>
<organism evidence="3 4">
    <name type="scientific">Ruegeria marina</name>
    <dbReference type="NCBI Taxonomy" id="639004"/>
    <lineage>
        <taxon>Bacteria</taxon>
        <taxon>Pseudomonadati</taxon>
        <taxon>Pseudomonadota</taxon>
        <taxon>Alphaproteobacteria</taxon>
        <taxon>Rhodobacterales</taxon>
        <taxon>Roseobacteraceae</taxon>
        <taxon>Ruegeria</taxon>
    </lineage>
</organism>
<dbReference type="InterPro" id="IPR023631">
    <property type="entry name" value="Amidase_dom"/>
</dbReference>
<dbReference type="OrthoDB" id="9777859at2"/>
<dbReference type="PANTHER" id="PTHR11895">
    <property type="entry name" value="TRANSAMIDASE"/>
    <property type="match status" value="1"/>
</dbReference>
<reference evidence="4" key="1">
    <citation type="submission" date="2016-10" db="EMBL/GenBank/DDBJ databases">
        <authorList>
            <person name="Varghese N."/>
            <person name="Submissions S."/>
        </authorList>
    </citation>
    <scope>NUCLEOTIDE SEQUENCE [LARGE SCALE GENOMIC DNA]</scope>
    <source>
        <strain evidence="4">CGMCC 1.9108</strain>
    </source>
</reference>
<accession>A0A1G7C494</accession>
<protein>
    <submittedName>
        <fullName evidence="3">Amidase</fullName>
    </submittedName>
</protein>
<proteinExistence type="inferred from homology"/>
<evidence type="ECO:0000313" key="3">
    <source>
        <dbReference type="EMBL" id="SDE34182.1"/>
    </source>
</evidence>
<evidence type="ECO:0000259" key="2">
    <source>
        <dbReference type="Pfam" id="PF01425"/>
    </source>
</evidence>
<dbReference type="RefSeq" id="WP_093035991.1">
    <property type="nucleotide sequence ID" value="NZ_FMZV01000017.1"/>
</dbReference>
<dbReference type="GO" id="GO:0003824">
    <property type="term" value="F:catalytic activity"/>
    <property type="evidence" value="ECO:0007669"/>
    <property type="project" value="InterPro"/>
</dbReference>
<gene>
    <name evidence="3" type="ORF">SAMN04488239_11790</name>
</gene>
<name>A0A1G7C494_9RHOB</name>
<dbReference type="InterPro" id="IPR036928">
    <property type="entry name" value="AS_sf"/>
</dbReference>
<dbReference type="SUPFAM" id="SSF75304">
    <property type="entry name" value="Amidase signature (AS) enzymes"/>
    <property type="match status" value="1"/>
</dbReference>
<dbReference type="STRING" id="639004.SAMN04488239_11790"/>
<dbReference type="PANTHER" id="PTHR11895:SF7">
    <property type="entry name" value="GLUTAMYL-TRNA(GLN) AMIDOTRANSFERASE SUBUNIT A, MITOCHONDRIAL"/>
    <property type="match status" value="1"/>
</dbReference>